<evidence type="ECO:0000313" key="3">
    <source>
        <dbReference type="Proteomes" id="UP000027093"/>
    </source>
</evidence>
<sequence>MRLAFIIVISFKARPHVCVYNMPHNMAILPAAFASGRLPARKSAIMHSRAQIMHLCTLKKPGYAEEEEEEEEEMACKNKYDDAAR</sequence>
<keyword evidence="3" id="KW-1185">Reference proteome</keyword>
<feature type="compositionally biased region" description="Acidic residues" evidence="1">
    <location>
        <begin position="64"/>
        <end position="73"/>
    </location>
</feature>
<accession>A0A060HHL7</accession>
<dbReference type="HOGENOM" id="CLU_2505067_0_0_2"/>
<feature type="region of interest" description="Disordered" evidence="1">
    <location>
        <begin position="64"/>
        <end position="85"/>
    </location>
</feature>
<organism evidence="2 3">
    <name type="scientific">Nitrososphaera viennensis EN76</name>
    <dbReference type="NCBI Taxonomy" id="926571"/>
    <lineage>
        <taxon>Archaea</taxon>
        <taxon>Nitrososphaerota</taxon>
        <taxon>Nitrososphaeria</taxon>
        <taxon>Nitrososphaerales</taxon>
        <taxon>Nitrososphaeraceae</taxon>
        <taxon>Nitrososphaera</taxon>
    </lineage>
</organism>
<dbReference type="Proteomes" id="UP000027093">
    <property type="component" value="Chromosome"/>
</dbReference>
<protein>
    <submittedName>
        <fullName evidence="2">Uncharacterized protein</fullName>
    </submittedName>
</protein>
<reference evidence="2 3" key="1">
    <citation type="journal article" date="2014" name="Int. J. Syst. Evol. Microbiol.">
        <title>Nitrososphaera viennensis gen. nov., sp. nov., an aerobic and mesophilic, ammonia-oxidizing archaeon from soil and a member of the archaeal phylum Thaumarchaeota.</title>
        <authorList>
            <person name="Stieglmeier M."/>
            <person name="Klingl A."/>
            <person name="Alves R.J."/>
            <person name="Rittmann S.K."/>
            <person name="Melcher M."/>
            <person name="Leisch N."/>
            <person name="Schleper C."/>
        </authorList>
    </citation>
    <scope>NUCLEOTIDE SEQUENCE [LARGE SCALE GENOMIC DNA]</scope>
    <source>
        <strain evidence="2">EN76</strain>
    </source>
</reference>
<dbReference type="AlphaFoldDB" id="A0A060HHL7"/>
<proteinExistence type="predicted"/>
<name>A0A060HHL7_9ARCH</name>
<feature type="compositionally biased region" description="Basic and acidic residues" evidence="1">
    <location>
        <begin position="74"/>
        <end position="85"/>
    </location>
</feature>
<dbReference type="KEGG" id="nvn:NVIE_006210"/>
<evidence type="ECO:0000313" key="2">
    <source>
        <dbReference type="EMBL" id="AIC14825.1"/>
    </source>
</evidence>
<dbReference type="EMBL" id="CP007536">
    <property type="protein sequence ID" value="AIC14825.1"/>
    <property type="molecule type" value="Genomic_DNA"/>
</dbReference>
<evidence type="ECO:0000256" key="1">
    <source>
        <dbReference type="SAM" id="MobiDB-lite"/>
    </source>
</evidence>
<dbReference type="STRING" id="926571.NVIE_006210"/>
<gene>
    <name evidence="2" type="ORF">NVIE_006210</name>
</gene>